<gene>
    <name evidence="1" type="ORF">GMOD_00002531</name>
</gene>
<protein>
    <submittedName>
        <fullName evidence="1">Uncharacterized protein</fullName>
    </submittedName>
</protein>
<evidence type="ECO:0000313" key="2">
    <source>
        <dbReference type="Proteomes" id="UP000265663"/>
    </source>
</evidence>
<dbReference type="AlphaFoldDB" id="A0A3M7M2G1"/>
<reference evidence="1 2" key="1">
    <citation type="journal article" date="2014" name="PLoS ONE">
        <title>De novo Genome Assembly of the Fungal Plant Pathogen Pyrenophora semeniperda.</title>
        <authorList>
            <person name="Soliai M.M."/>
            <person name="Meyer S.E."/>
            <person name="Udall J.A."/>
            <person name="Elzinga D.E."/>
            <person name="Hermansen R.A."/>
            <person name="Bodily P.M."/>
            <person name="Hart A.A."/>
            <person name="Coleman C.E."/>
        </authorList>
    </citation>
    <scope>NUCLEOTIDE SEQUENCE [LARGE SCALE GENOMIC DNA]</scope>
    <source>
        <strain evidence="1 2">CCB06</strain>
        <tissue evidence="1">Mycelium</tissue>
    </source>
</reference>
<dbReference type="Proteomes" id="UP000265663">
    <property type="component" value="Unassembled WGS sequence"/>
</dbReference>
<organism evidence="1 2">
    <name type="scientific">Pyrenophora seminiperda CCB06</name>
    <dbReference type="NCBI Taxonomy" id="1302712"/>
    <lineage>
        <taxon>Eukaryota</taxon>
        <taxon>Fungi</taxon>
        <taxon>Dikarya</taxon>
        <taxon>Ascomycota</taxon>
        <taxon>Pezizomycotina</taxon>
        <taxon>Dothideomycetes</taxon>
        <taxon>Pleosporomycetidae</taxon>
        <taxon>Pleosporales</taxon>
        <taxon>Pleosporineae</taxon>
        <taxon>Pleosporaceae</taxon>
        <taxon>Pyrenophora</taxon>
    </lineage>
</organism>
<keyword evidence="2" id="KW-1185">Reference proteome</keyword>
<proteinExistence type="predicted"/>
<accession>A0A3M7M2G1</accession>
<evidence type="ECO:0000313" key="1">
    <source>
        <dbReference type="EMBL" id="RMZ68717.1"/>
    </source>
</evidence>
<sequence length="57" mass="6242">MRVLTILQGYIYVFLLVSIYSLPQPTHNKPPTSTIFVPNGLGDILCRLGAVVLGREG</sequence>
<dbReference type="EMBL" id="KE747817">
    <property type="protein sequence ID" value="RMZ68717.1"/>
    <property type="molecule type" value="Genomic_DNA"/>
</dbReference>
<name>A0A3M7M2G1_9PLEO</name>